<dbReference type="RefSeq" id="WP_253370930.1">
    <property type="nucleotide sequence ID" value="NZ_JAURUE010000002.1"/>
</dbReference>
<evidence type="ECO:0000313" key="3">
    <source>
        <dbReference type="Proteomes" id="UP001234880"/>
    </source>
</evidence>
<dbReference type="EMBL" id="JAURUE010000002">
    <property type="protein sequence ID" value="MDP9615433.1"/>
    <property type="molecule type" value="Genomic_DNA"/>
</dbReference>
<accession>A0ABT9L3Z9</accession>
<evidence type="ECO:0000256" key="1">
    <source>
        <dbReference type="SAM" id="MobiDB-lite"/>
    </source>
</evidence>
<protein>
    <submittedName>
        <fullName evidence="2">Pyruvate/2-oxoglutarate dehydrogenase complex dihydrolipoamide acyltransferase (E2) component</fullName>
    </submittedName>
</protein>
<proteinExistence type="predicted"/>
<comment type="caution">
    <text evidence="2">The sequence shown here is derived from an EMBL/GenBank/DDBJ whole genome shotgun (WGS) entry which is preliminary data.</text>
</comment>
<keyword evidence="2" id="KW-0808">Transferase</keyword>
<sequence>MPIDVYAAMRAMMRAEAARRPVTPRARTADPSPPSPPSPPAAAPAAPVPAPAAPAPVDATVRDTSAARTVPDRPAAPRPVRRARPAARCLARCRALLRAVRDAVSSCCTGRTSRQGR</sequence>
<gene>
    <name evidence="2" type="ORF">JOF35_007771</name>
</gene>
<feature type="region of interest" description="Disordered" evidence="1">
    <location>
        <begin position="16"/>
        <end position="85"/>
    </location>
</feature>
<reference evidence="2 3" key="1">
    <citation type="submission" date="2023-07" db="EMBL/GenBank/DDBJ databases">
        <title>Sequencing the genomes of 1000 actinobacteria strains.</title>
        <authorList>
            <person name="Klenk H.-P."/>
        </authorList>
    </citation>
    <scope>NUCLEOTIDE SEQUENCE [LARGE SCALE GENOMIC DNA]</scope>
    <source>
        <strain evidence="2 3">DSM 41600</strain>
    </source>
</reference>
<evidence type="ECO:0000313" key="2">
    <source>
        <dbReference type="EMBL" id="MDP9615433.1"/>
    </source>
</evidence>
<name>A0ABT9L3Z9_9ACTN</name>
<keyword evidence="2" id="KW-0670">Pyruvate</keyword>
<feature type="compositionally biased region" description="Pro residues" evidence="1">
    <location>
        <begin position="31"/>
        <end position="54"/>
    </location>
</feature>
<dbReference type="Proteomes" id="UP001234880">
    <property type="component" value="Unassembled WGS sequence"/>
</dbReference>
<feature type="compositionally biased region" description="Low complexity" evidence="1">
    <location>
        <begin position="55"/>
        <end position="73"/>
    </location>
</feature>
<dbReference type="GO" id="GO:0016746">
    <property type="term" value="F:acyltransferase activity"/>
    <property type="evidence" value="ECO:0007669"/>
    <property type="project" value="UniProtKB-KW"/>
</dbReference>
<feature type="compositionally biased region" description="Low complexity" evidence="1">
    <location>
        <begin position="16"/>
        <end position="30"/>
    </location>
</feature>
<keyword evidence="3" id="KW-1185">Reference proteome</keyword>
<keyword evidence="2" id="KW-0012">Acyltransferase</keyword>
<organism evidence="2 3">
    <name type="scientific">Streptomyces demainii</name>
    <dbReference type="NCBI Taxonomy" id="588122"/>
    <lineage>
        <taxon>Bacteria</taxon>
        <taxon>Bacillati</taxon>
        <taxon>Actinomycetota</taxon>
        <taxon>Actinomycetes</taxon>
        <taxon>Kitasatosporales</taxon>
        <taxon>Streptomycetaceae</taxon>
        <taxon>Streptomyces</taxon>
    </lineage>
</organism>